<evidence type="ECO:0000256" key="8">
    <source>
        <dbReference type="ARBA" id="ARBA00022771"/>
    </source>
</evidence>
<dbReference type="Pfam" id="PF01485">
    <property type="entry name" value="IBR"/>
    <property type="match status" value="1"/>
</dbReference>
<dbReference type="GO" id="GO:0016567">
    <property type="term" value="P:protein ubiquitination"/>
    <property type="evidence" value="ECO:0007669"/>
    <property type="project" value="UniProtKB-UniPathway"/>
</dbReference>
<dbReference type="PROSITE" id="PS51873">
    <property type="entry name" value="TRIAD"/>
    <property type="match status" value="1"/>
</dbReference>
<keyword evidence="10" id="KW-0862">Zinc</keyword>
<dbReference type="AlphaFoldDB" id="A0A2P6RKZ8"/>
<keyword evidence="9" id="KW-0833">Ubl conjugation pathway</keyword>
<proteinExistence type="predicted"/>
<evidence type="ECO:0000256" key="4">
    <source>
        <dbReference type="ARBA" id="ARBA00012251"/>
    </source>
</evidence>
<dbReference type="UniPathway" id="UPA00143"/>
<dbReference type="SMART" id="SM00647">
    <property type="entry name" value="IBR"/>
    <property type="match status" value="1"/>
</dbReference>
<reference evidence="12 13" key="1">
    <citation type="journal article" date="2018" name="Nat. Genet.">
        <title>The Rosa genome provides new insights in the design of modern roses.</title>
        <authorList>
            <person name="Bendahmane M."/>
        </authorList>
    </citation>
    <scope>NUCLEOTIDE SEQUENCE [LARGE SCALE GENOMIC DNA]</scope>
    <source>
        <strain evidence="13">cv. Old Blush</strain>
    </source>
</reference>
<dbReference type="SUPFAM" id="SSF57850">
    <property type="entry name" value="RING/U-box"/>
    <property type="match status" value="1"/>
</dbReference>
<protein>
    <recommendedName>
        <fullName evidence="4">RBR-type E3 ubiquitin transferase</fullName>
        <ecNumber evidence="4">2.3.2.31</ecNumber>
    </recommendedName>
</protein>
<evidence type="ECO:0000256" key="1">
    <source>
        <dbReference type="ARBA" id="ARBA00001798"/>
    </source>
</evidence>
<dbReference type="OMA" id="SKPFCIN"/>
<sequence>MLPSEVVERWESALRETMIVGSQRFYCPFKDCSIMLIEDGTQVVAESECPNCKRMFCAQCKVPWHTEIECEEFQKLNENEPEKEDIMLRNLARKRHWSRCPKCRFYVERTYGAGAELVSSTVPNKFKEAISV</sequence>
<dbReference type="Gramene" id="PRQ47104">
    <property type="protein sequence ID" value="PRQ47104"/>
    <property type="gene ID" value="RchiOBHm_Chr2g0096071"/>
</dbReference>
<dbReference type="GO" id="GO:0016874">
    <property type="term" value="F:ligase activity"/>
    <property type="evidence" value="ECO:0007669"/>
    <property type="project" value="UniProtKB-KW"/>
</dbReference>
<dbReference type="InterPro" id="IPR044066">
    <property type="entry name" value="TRIAD_supradom"/>
</dbReference>
<keyword evidence="8" id="KW-0863">Zinc-finger</keyword>
<dbReference type="STRING" id="74649.A0A2P6RKZ8"/>
<evidence type="ECO:0000313" key="12">
    <source>
        <dbReference type="EMBL" id="PRQ47104.1"/>
    </source>
</evidence>
<dbReference type="GO" id="GO:0008270">
    <property type="term" value="F:zinc ion binding"/>
    <property type="evidence" value="ECO:0007669"/>
    <property type="project" value="UniProtKB-KW"/>
</dbReference>
<dbReference type="EC" id="2.3.2.31" evidence="4"/>
<organism evidence="12 13">
    <name type="scientific">Rosa chinensis</name>
    <name type="common">China rose</name>
    <dbReference type="NCBI Taxonomy" id="74649"/>
    <lineage>
        <taxon>Eukaryota</taxon>
        <taxon>Viridiplantae</taxon>
        <taxon>Streptophyta</taxon>
        <taxon>Embryophyta</taxon>
        <taxon>Tracheophyta</taxon>
        <taxon>Spermatophyta</taxon>
        <taxon>Magnoliopsida</taxon>
        <taxon>eudicotyledons</taxon>
        <taxon>Gunneridae</taxon>
        <taxon>Pentapetalae</taxon>
        <taxon>rosids</taxon>
        <taxon>fabids</taxon>
        <taxon>Rosales</taxon>
        <taxon>Rosaceae</taxon>
        <taxon>Rosoideae</taxon>
        <taxon>Rosoideae incertae sedis</taxon>
        <taxon>Rosa</taxon>
    </lineage>
</organism>
<comment type="catalytic activity">
    <reaction evidence="1">
        <text>[E2 ubiquitin-conjugating enzyme]-S-ubiquitinyl-L-cysteine + [acceptor protein]-L-lysine = [E2 ubiquitin-conjugating enzyme]-L-cysteine + [acceptor protein]-N(6)-ubiquitinyl-L-lysine.</text>
        <dbReference type="EC" id="2.3.2.31"/>
    </reaction>
</comment>
<evidence type="ECO:0000256" key="7">
    <source>
        <dbReference type="ARBA" id="ARBA00022737"/>
    </source>
</evidence>
<dbReference type="CDD" id="cd22582">
    <property type="entry name" value="BRcat_RBR_unk"/>
    <property type="match status" value="1"/>
</dbReference>
<feature type="domain" description="RING-type" evidence="11">
    <location>
        <begin position="1"/>
        <end position="132"/>
    </location>
</feature>
<comment type="pathway">
    <text evidence="3">Protein modification; protein ubiquitination.</text>
</comment>
<keyword evidence="5" id="KW-0808">Transferase</keyword>
<evidence type="ECO:0000313" key="13">
    <source>
        <dbReference type="Proteomes" id="UP000238479"/>
    </source>
</evidence>
<evidence type="ECO:0000256" key="10">
    <source>
        <dbReference type="ARBA" id="ARBA00022833"/>
    </source>
</evidence>
<comment type="cofactor">
    <cofactor evidence="2">
        <name>Zn(2+)</name>
        <dbReference type="ChEBI" id="CHEBI:29105"/>
    </cofactor>
</comment>
<keyword evidence="12" id="KW-0436">Ligase</keyword>
<accession>A0A2P6RKZ8</accession>
<dbReference type="InterPro" id="IPR031127">
    <property type="entry name" value="E3_UB_ligase_RBR"/>
</dbReference>
<evidence type="ECO:0000259" key="11">
    <source>
        <dbReference type="PROSITE" id="PS51873"/>
    </source>
</evidence>
<name>A0A2P6RKZ8_ROSCH</name>
<dbReference type="Proteomes" id="UP000238479">
    <property type="component" value="Chromosome 2"/>
</dbReference>
<keyword evidence="7" id="KW-0677">Repeat</keyword>
<dbReference type="InterPro" id="IPR002867">
    <property type="entry name" value="IBR_dom"/>
</dbReference>
<dbReference type="GO" id="GO:0061630">
    <property type="term" value="F:ubiquitin protein ligase activity"/>
    <property type="evidence" value="ECO:0007669"/>
    <property type="project" value="UniProtKB-EC"/>
</dbReference>
<comment type="caution">
    <text evidence="12">The sequence shown here is derived from an EMBL/GenBank/DDBJ whole genome shotgun (WGS) entry which is preliminary data.</text>
</comment>
<keyword evidence="13" id="KW-1185">Reference proteome</keyword>
<evidence type="ECO:0000256" key="6">
    <source>
        <dbReference type="ARBA" id="ARBA00022723"/>
    </source>
</evidence>
<dbReference type="EMBL" id="PDCK01000040">
    <property type="protein sequence ID" value="PRQ47104.1"/>
    <property type="molecule type" value="Genomic_DNA"/>
</dbReference>
<evidence type="ECO:0000256" key="5">
    <source>
        <dbReference type="ARBA" id="ARBA00022679"/>
    </source>
</evidence>
<dbReference type="OrthoDB" id="1161402at2759"/>
<dbReference type="PANTHER" id="PTHR11685">
    <property type="entry name" value="RBR FAMILY RING FINGER AND IBR DOMAIN-CONTAINING"/>
    <property type="match status" value="1"/>
</dbReference>
<evidence type="ECO:0000256" key="9">
    <source>
        <dbReference type="ARBA" id="ARBA00022786"/>
    </source>
</evidence>
<evidence type="ECO:0000256" key="3">
    <source>
        <dbReference type="ARBA" id="ARBA00004906"/>
    </source>
</evidence>
<gene>
    <name evidence="12" type="ORF">RchiOBHm_Chr2g0096071</name>
</gene>
<keyword evidence="6" id="KW-0479">Metal-binding</keyword>
<evidence type="ECO:0000256" key="2">
    <source>
        <dbReference type="ARBA" id="ARBA00001947"/>
    </source>
</evidence>